<dbReference type="PANTHER" id="PTHR43489">
    <property type="entry name" value="ISOMERASE"/>
    <property type="match status" value="1"/>
</dbReference>
<comment type="caution">
    <text evidence="5">The sequence shown here is derived from an EMBL/GenBank/DDBJ whole genome shotgun (WGS) entry which is preliminary data.</text>
</comment>
<dbReference type="InterPro" id="IPR026040">
    <property type="entry name" value="HyI-like"/>
</dbReference>
<dbReference type="Pfam" id="PF01261">
    <property type="entry name" value="AP_endonuc_2"/>
    <property type="match status" value="1"/>
</dbReference>
<dbReference type="FunFam" id="3.20.20.150:FF:000007">
    <property type="entry name" value="Hydroxypyruvate isomerase"/>
    <property type="match status" value="1"/>
</dbReference>
<feature type="domain" description="Xylose isomerase-like TIM barrel" evidence="4">
    <location>
        <begin position="21"/>
        <end position="250"/>
    </location>
</feature>
<dbReference type="GO" id="GO:0046487">
    <property type="term" value="P:glyoxylate metabolic process"/>
    <property type="evidence" value="ECO:0007669"/>
    <property type="project" value="TreeGrafter"/>
</dbReference>
<feature type="active site" description="Proton donor/acceptor" evidence="3">
    <location>
        <position position="234"/>
    </location>
</feature>
<keyword evidence="5" id="KW-0670">Pyruvate</keyword>
<dbReference type="Proteomes" id="UP000306575">
    <property type="component" value="Unassembled WGS sequence"/>
</dbReference>
<evidence type="ECO:0000256" key="3">
    <source>
        <dbReference type="PIRSR" id="PIRSR006241-50"/>
    </source>
</evidence>
<feature type="active site" description="Proton donor/acceptor" evidence="3">
    <location>
        <position position="137"/>
    </location>
</feature>
<dbReference type="InterPro" id="IPR050417">
    <property type="entry name" value="Sugar_Epim/Isomerase"/>
</dbReference>
<dbReference type="PIRSF" id="PIRSF006241">
    <property type="entry name" value="HyI"/>
    <property type="match status" value="1"/>
</dbReference>
<comment type="similarity">
    <text evidence="2">Belongs to the hyi family.</text>
</comment>
<organism evidence="5 6">
    <name type="scientific">Shimia litoralis</name>
    <dbReference type="NCBI Taxonomy" id="420403"/>
    <lineage>
        <taxon>Bacteria</taxon>
        <taxon>Pseudomonadati</taxon>
        <taxon>Pseudomonadota</taxon>
        <taxon>Alphaproteobacteria</taxon>
        <taxon>Rhodobacterales</taxon>
        <taxon>Roseobacteraceae</taxon>
    </lineage>
</organism>
<sequence length="252" mass="27902">MPKFAANLSLLFPEIPFLDRFAAARSAGFSAVEILFPYDINARDILSALQAASLDLVLINTPPPNWTGGDRGFAAIPGGQDRFRYDFKRALRYADVLGAQMVHVMSGVAKGQDAHETMIENLKWATDYAPKQRLTIEPINTDDMPGYFLDSFDRAADILDEIAAPNLALQFDTYHAHKITSDVSATWDKHGHRAGHIQIAGTPDRNEPLKGDIDYPEFFRKLDDAGYQGHVSAEYHPAGLTTDGLGWLKNAR</sequence>
<reference evidence="5 6" key="1">
    <citation type="submission" date="2019-04" db="EMBL/GenBank/DDBJ databases">
        <title>Genome sequence of Pelagicola litoralis CL-ES2.</title>
        <authorList>
            <person name="Cao J."/>
        </authorList>
    </citation>
    <scope>NUCLEOTIDE SEQUENCE [LARGE SCALE GENOMIC DNA]</scope>
    <source>
        <strain evidence="5 6">CL-ES2</strain>
    </source>
</reference>
<evidence type="ECO:0000259" key="4">
    <source>
        <dbReference type="Pfam" id="PF01261"/>
    </source>
</evidence>
<evidence type="ECO:0000256" key="1">
    <source>
        <dbReference type="ARBA" id="ARBA00023235"/>
    </source>
</evidence>
<evidence type="ECO:0000313" key="6">
    <source>
        <dbReference type="Proteomes" id="UP000306575"/>
    </source>
</evidence>
<protein>
    <submittedName>
        <fullName evidence="5">Hydroxypyruvate isomerase</fullName>
    </submittedName>
</protein>
<dbReference type="InterPro" id="IPR036237">
    <property type="entry name" value="Xyl_isomerase-like_sf"/>
</dbReference>
<dbReference type="RefSeq" id="WP_138014956.1">
    <property type="nucleotide sequence ID" value="NZ_SULI01000002.1"/>
</dbReference>
<dbReference type="Gene3D" id="3.20.20.150">
    <property type="entry name" value="Divalent-metal-dependent TIM barrel enzymes"/>
    <property type="match status" value="1"/>
</dbReference>
<dbReference type="PANTHER" id="PTHR43489:SF6">
    <property type="entry name" value="HYDROXYPYRUVATE ISOMERASE-RELATED"/>
    <property type="match status" value="1"/>
</dbReference>
<dbReference type="GO" id="GO:0008903">
    <property type="term" value="F:hydroxypyruvate isomerase activity"/>
    <property type="evidence" value="ECO:0007669"/>
    <property type="project" value="TreeGrafter"/>
</dbReference>
<dbReference type="InterPro" id="IPR013022">
    <property type="entry name" value="Xyl_isomerase-like_TIM-brl"/>
</dbReference>
<dbReference type="OrthoDB" id="9786584at2"/>
<name>A0A4U7NBB0_9RHOB</name>
<proteinExistence type="inferred from homology"/>
<gene>
    <name evidence="5" type="ORF">FAP39_03320</name>
</gene>
<dbReference type="SUPFAM" id="SSF51658">
    <property type="entry name" value="Xylose isomerase-like"/>
    <property type="match status" value="1"/>
</dbReference>
<evidence type="ECO:0000313" key="5">
    <source>
        <dbReference type="EMBL" id="TKZ22244.1"/>
    </source>
</evidence>
<evidence type="ECO:0000256" key="2">
    <source>
        <dbReference type="PIRNR" id="PIRNR006241"/>
    </source>
</evidence>
<accession>A0A4U7NBB0</accession>
<keyword evidence="1 2" id="KW-0413">Isomerase</keyword>
<dbReference type="AlphaFoldDB" id="A0A4U7NBB0"/>
<keyword evidence="6" id="KW-1185">Reference proteome</keyword>
<dbReference type="EMBL" id="SULI01000002">
    <property type="protein sequence ID" value="TKZ22244.1"/>
    <property type="molecule type" value="Genomic_DNA"/>
</dbReference>